<keyword evidence="1" id="KW-1133">Transmembrane helix</keyword>
<feature type="transmembrane region" description="Helical" evidence="1">
    <location>
        <begin position="104"/>
        <end position="122"/>
    </location>
</feature>
<protein>
    <recommendedName>
        <fullName evidence="4">Glycosyltransferase RgtA/B/C/D-like domain-containing protein</fullName>
    </recommendedName>
</protein>
<gene>
    <name evidence="2" type="ORF">IB211_01969c</name>
</gene>
<dbReference type="Proteomes" id="UP000064844">
    <property type="component" value="Chromosome"/>
</dbReference>
<feature type="transmembrane region" description="Helical" evidence="1">
    <location>
        <begin position="129"/>
        <end position="148"/>
    </location>
</feature>
<dbReference type="STRING" id="1297617.IB211_01969c"/>
<reference evidence="3" key="2">
    <citation type="submission" date="2015-04" db="EMBL/GenBank/DDBJ databases">
        <title>A butyrogenic pathway from the amino acid lysine in a human gut commensal.</title>
        <authorList>
            <person name="de Vos W.M."/>
            <person name="Bui N.T.P."/>
            <person name="Plugge C.M."/>
            <person name="Ritari J."/>
        </authorList>
    </citation>
    <scope>NUCLEOTIDE SEQUENCE [LARGE SCALE GENOMIC DNA]</scope>
    <source>
        <strain evidence="3">AF211</strain>
    </source>
</reference>
<feature type="transmembrane region" description="Helical" evidence="1">
    <location>
        <begin position="17"/>
        <end position="35"/>
    </location>
</feature>
<dbReference type="EMBL" id="CP011307">
    <property type="protein sequence ID" value="ALP94360.1"/>
    <property type="molecule type" value="Genomic_DNA"/>
</dbReference>
<proteinExistence type="predicted"/>
<dbReference type="eggNOG" id="ENOG5033SB4">
    <property type="taxonomic scope" value="Bacteria"/>
</dbReference>
<evidence type="ECO:0000313" key="2">
    <source>
        <dbReference type="EMBL" id="ALP94360.1"/>
    </source>
</evidence>
<feature type="transmembrane region" description="Helical" evidence="1">
    <location>
        <begin position="185"/>
        <end position="207"/>
    </location>
</feature>
<evidence type="ECO:0000256" key="1">
    <source>
        <dbReference type="SAM" id="Phobius"/>
    </source>
</evidence>
<accession>A0A0S2W4P9</accession>
<evidence type="ECO:0008006" key="4">
    <source>
        <dbReference type="Google" id="ProtNLM"/>
    </source>
</evidence>
<sequence>MLKQMRAVEREGERREAFVLLLMLLTVYTLIWIMIGRSPFQGSIYDSYALQASRWLEGHLDLGRTYSYLEIAEYNGRYFISFPPIPSVLLLPFCVLFGESPPDTLVAVALGLLGAVYALKMARMAGRRGAAAVFWAFFVTAGSNFLHVGFSADVWYFAQTASFAFTMISLCYAMDEEVKHGWAPLLFLALAFGCRPLQIVYLPLVALLLLQKLRGQGVAPVQALKQYWWWLLPPLAVGSGLMALNAARFDDPFQFGHDYLPEFAVEKADGQFSLAYLAGNWARLWRLPGMENGRLRFPTFDGCAFWLFSPIFLVFAVYLLRNLRGLRREPAVPLTVGLILLQFAALCCHATMGGWQFGNRYTIDALPALYTALTLLQKRDESDLQPLAVPLCLWGVGLNLTGTVALFNGWFP</sequence>
<dbReference type="KEGG" id="ibu:IB211_01969c"/>
<dbReference type="RefSeq" id="WP_058117918.1">
    <property type="nucleotide sequence ID" value="NZ_CP011307.1"/>
</dbReference>
<name>A0A0S2W4P9_9FIRM</name>
<feature type="transmembrane region" description="Helical" evidence="1">
    <location>
        <begin position="227"/>
        <end position="247"/>
    </location>
</feature>
<keyword evidence="1" id="KW-0472">Membrane</keyword>
<dbReference type="AlphaFoldDB" id="A0A0S2W4P9"/>
<reference evidence="2 3" key="1">
    <citation type="journal article" date="2015" name="Nat. Commun.">
        <title>Production of butyrate from lysine and the Amadori product fructoselysine by a human gut commensal.</title>
        <authorList>
            <person name="Bui T.P."/>
            <person name="Ritari J."/>
            <person name="Boeren S."/>
            <person name="de Waard P."/>
            <person name="Plugge C.M."/>
            <person name="de Vos W.M."/>
        </authorList>
    </citation>
    <scope>NUCLEOTIDE SEQUENCE [LARGE SCALE GENOMIC DNA]</scope>
    <source>
        <strain evidence="2 3">AF211</strain>
    </source>
</reference>
<organism evidence="2 3">
    <name type="scientific">Intestinimonas butyriciproducens</name>
    <dbReference type="NCBI Taxonomy" id="1297617"/>
    <lineage>
        <taxon>Bacteria</taxon>
        <taxon>Bacillati</taxon>
        <taxon>Bacillota</taxon>
        <taxon>Clostridia</taxon>
        <taxon>Eubacteriales</taxon>
        <taxon>Intestinimonas</taxon>
    </lineage>
</organism>
<feature type="transmembrane region" description="Helical" evidence="1">
    <location>
        <begin position="332"/>
        <end position="352"/>
    </location>
</feature>
<evidence type="ECO:0000313" key="3">
    <source>
        <dbReference type="Proteomes" id="UP000064844"/>
    </source>
</evidence>
<keyword evidence="3" id="KW-1185">Reference proteome</keyword>
<keyword evidence="1" id="KW-0812">Transmembrane</keyword>
<feature type="transmembrane region" description="Helical" evidence="1">
    <location>
        <begin position="304"/>
        <end position="320"/>
    </location>
</feature>
<feature type="transmembrane region" description="Helical" evidence="1">
    <location>
        <begin position="388"/>
        <end position="411"/>
    </location>
</feature>